<dbReference type="RefSeq" id="WP_083606252.1">
    <property type="nucleotide sequence ID" value="NZ_FRDM01000009.1"/>
</dbReference>
<evidence type="ECO:0000256" key="1">
    <source>
        <dbReference type="ARBA" id="ARBA00023002"/>
    </source>
</evidence>
<gene>
    <name evidence="3" type="ORF">SAMN05660350_02149</name>
</gene>
<dbReference type="AlphaFoldDB" id="A0A1M7TTG6"/>
<dbReference type="GO" id="GO:0016491">
    <property type="term" value="F:oxidoreductase activity"/>
    <property type="evidence" value="ECO:0007669"/>
    <property type="project" value="UniProtKB-KW"/>
</dbReference>
<dbReference type="InterPro" id="IPR036188">
    <property type="entry name" value="FAD/NAD-bd_sf"/>
</dbReference>
<feature type="domain" description="FAD dependent oxidoreductase" evidence="2">
    <location>
        <begin position="21"/>
        <end position="340"/>
    </location>
</feature>
<dbReference type="EMBL" id="FRDM01000009">
    <property type="protein sequence ID" value="SHN74034.1"/>
    <property type="molecule type" value="Genomic_DNA"/>
</dbReference>
<dbReference type="PANTHER" id="PTHR13847">
    <property type="entry name" value="SARCOSINE DEHYDROGENASE-RELATED"/>
    <property type="match status" value="1"/>
</dbReference>
<protein>
    <submittedName>
        <fullName evidence="3">Glycine/D-amino acid oxidase</fullName>
    </submittedName>
</protein>
<proteinExistence type="predicted"/>
<accession>A0A1M7TTG6</accession>
<dbReference type="Proteomes" id="UP000184428">
    <property type="component" value="Unassembled WGS sequence"/>
</dbReference>
<dbReference type="PANTHER" id="PTHR13847:SF287">
    <property type="entry name" value="FAD-DEPENDENT OXIDOREDUCTASE DOMAIN-CONTAINING PROTEIN 1"/>
    <property type="match status" value="1"/>
</dbReference>
<dbReference type="Gene3D" id="3.50.50.60">
    <property type="entry name" value="FAD/NAD(P)-binding domain"/>
    <property type="match status" value="1"/>
</dbReference>
<dbReference type="Gene3D" id="3.30.9.10">
    <property type="entry name" value="D-Amino Acid Oxidase, subunit A, domain 2"/>
    <property type="match status" value="1"/>
</dbReference>
<dbReference type="PROSITE" id="PS51257">
    <property type="entry name" value="PROKAR_LIPOPROTEIN"/>
    <property type="match status" value="1"/>
</dbReference>
<keyword evidence="1" id="KW-0560">Oxidoreductase</keyword>
<evidence type="ECO:0000259" key="2">
    <source>
        <dbReference type="Pfam" id="PF01266"/>
    </source>
</evidence>
<name>A0A1M7TTG6_9ACTN</name>
<dbReference type="GO" id="GO:0005737">
    <property type="term" value="C:cytoplasm"/>
    <property type="evidence" value="ECO:0007669"/>
    <property type="project" value="TreeGrafter"/>
</dbReference>
<dbReference type="Pfam" id="PF01266">
    <property type="entry name" value="DAO"/>
    <property type="match status" value="1"/>
</dbReference>
<dbReference type="InterPro" id="IPR006076">
    <property type="entry name" value="FAD-dep_OxRdtase"/>
</dbReference>
<evidence type="ECO:0000313" key="4">
    <source>
        <dbReference type="Proteomes" id="UP000184428"/>
    </source>
</evidence>
<sequence>MSRSSRADRTAGGDGAPQGAVLVVGGGFYGCSLATHLARRGARVTVLEARAELLGGASYFNQARVHGGYHYPRSLRTAGRSQASYESFTARYASCVVDDFLCIYAVARGSLTNARKFRRVCDHIGAPLMDAPASVRKLFNPATIEASWVTRESVFDAVRLRELVREELADAGVTVRLGTPVSGVAETAAGALVTLETGEVLTGDRVLVCTYGEGIDTLPPGVGYGGLHCEPCEMALVDLPEPLRGKGVTVMDGPYFSLMPFPSTPFSTLSHVRYTPHGSHPTYEQAVTALRAGLTTRADWMIRDAARYVPALAGAVHRESLWGVKTVPARRDGDDARPIVLRRSDGGRVLSLLGSKIDNIGDALRVAEEHLRDAV</sequence>
<organism evidence="3 4">
    <name type="scientific">Geodermatophilus obscurus</name>
    <dbReference type="NCBI Taxonomy" id="1861"/>
    <lineage>
        <taxon>Bacteria</taxon>
        <taxon>Bacillati</taxon>
        <taxon>Actinomycetota</taxon>
        <taxon>Actinomycetes</taxon>
        <taxon>Geodermatophilales</taxon>
        <taxon>Geodermatophilaceae</taxon>
        <taxon>Geodermatophilus</taxon>
    </lineage>
</organism>
<evidence type="ECO:0000313" key="3">
    <source>
        <dbReference type="EMBL" id="SHN74034.1"/>
    </source>
</evidence>
<reference evidence="3 4" key="1">
    <citation type="submission" date="2016-12" db="EMBL/GenBank/DDBJ databases">
        <authorList>
            <person name="Song W.-J."/>
            <person name="Kurnit D.M."/>
        </authorList>
    </citation>
    <scope>NUCLEOTIDE SEQUENCE [LARGE SCALE GENOMIC DNA]</scope>
    <source>
        <strain evidence="3 4">DSM 43162</strain>
    </source>
</reference>
<dbReference type="SUPFAM" id="SSF51905">
    <property type="entry name" value="FAD/NAD(P)-binding domain"/>
    <property type="match status" value="1"/>
</dbReference>